<protein>
    <submittedName>
        <fullName evidence="2">Uncharacterized protein</fullName>
    </submittedName>
</protein>
<dbReference type="Proteomes" id="UP000037395">
    <property type="component" value="Unassembled WGS sequence"/>
</dbReference>
<dbReference type="AlphaFoldDB" id="A0A1E7MXY9"/>
<name>A0A1E7MXY9_KITAU</name>
<evidence type="ECO:0000256" key="1">
    <source>
        <dbReference type="SAM" id="MobiDB-lite"/>
    </source>
</evidence>
<accession>A0A1E7MXY9</accession>
<gene>
    <name evidence="2" type="ORF">HS99_0014715</name>
</gene>
<reference evidence="2" key="1">
    <citation type="submission" date="2016-08" db="EMBL/GenBank/DDBJ databases">
        <title>Sequencing, Assembly and Comparative Genomics of S. aureofaciens ATCC 10762.</title>
        <authorList>
            <person name="Gradnigo J.S."/>
            <person name="Johnson N."/>
            <person name="Somerville G.A."/>
        </authorList>
    </citation>
    <scope>NUCLEOTIDE SEQUENCE [LARGE SCALE GENOMIC DNA]</scope>
    <source>
        <strain evidence="2">ATCC 10762</strain>
    </source>
</reference>
<evidence type="ECO:0000313" key="2">
    <source>
        <dbReference type="EMBL" id="OEV33103.1"/>
    </source>
</evidence>
<sequence length="59" mass="6413">MMTSTSSAFKEGSLRREARLSVPPAMTLPDWAAHDLLDVLRPDSDEDETPAADATLGRL</sequence>
<organism evidence="2 3">
    <name type="scientific">Kitasatospora aureofaciens</name>
    <name type="common">Streptomyces aureofaciens</name>
    <dbReference type="NCBI Taxonomy" id="1894"/>
    <lineage>
        <taxon>Bacteria</taxon>
        <taxon>Bacillati</taxon>
        <taxon>Actinomycetota</taxon>
        <taxon>Actinomycetes</taxon>
        <taxon>Kitasatosporales</taxon>
        <taxon>Streptomycetaceae</taxon>
        <taxon>Kitasatospora</taxon>
    </lineage>
</organism>
<comment type="caution">
    <text evidence="2">The sequence shown here is derived from an EMBL/GenBank/DDBJ whole genome shotgun (WGS) entry which is preliminary data.</text>
</comment>
<dbReference type="EMBL" id="JPRF03000076">
    <property type="protein sequence ID" value="OEV33103.1"/>
    <property type="molecule type" value="Genomic_DNA"/>
</dbReference>
<keyword evidence="3" id="KW-1185">Reference proteome</keyword>
<feature type="region of interest" description="Disordered" evidence="1">
    <location>
        <begin position="1"/>
        <end position="25"/>
    </location>
</feature>
<proteinExistence type="predicted"/>
<evidence type="ECO:0000313" key="3">
    <source>
        <dbReference type="Proteomes" id="UP000037395"/>
    </source>
</evidence>